<dbReference type="PANTHER" id="PTHR10339:SF29">
    <property type="entry name" value="NAD(P)(+)--ARGININE ADP-RIBOSYLTRANSFERASE"/>
    <property type="match status" value="1"/>
</dbReference>
<accession>A0A8C9Y650</accession>
<feature type="signal peptide" evidence="10">
    <location>
        <begin position="1"/>
        <end position="24"/>
    </location>
</feature>
<dbReference type="EC" id="2.4.2.31" evidence="10"/>
<dbReference type="Pfam" id="PF01129">
    <property type="entry name" value="ART"/>
    <property type="match status" value="1"/>
</dbReference>
<dbReference type="PRINTS" id="PR00970">
    <property type="entry name" value="RIBTRNSFRASE"/>
</dbReference>
<dbReference type="AlphaFoldDB" id="A0A8C9Y650"/>
<comment type="catalytic activity">
    <reaction evidence="9 10">
        <text>L-arginyl-[protein] + NAD(+) = N(omega)-(ADP-D-ribosyl)-L-arginyl-[protein] + nicotinamide + H(+)</text>
        <dbReference type="Rhea" id="RHEA:19149"/>
        <dbReference type="Rhea" id="RHEA-COMP:10532"/>
        <dbReference type="Rhea" id="RHEA-COMP:15087"/>
        <dbReference type="ChEBI" id="CHEBI:15378"/>
        <dbReference type="ChEBI" id="CHEBI:17154"/>
        <dbReference type="ChEBI" id="CHEBI:29965"/>
        <dbReference type="ChEBI" id="CHEBI:57540"/>
        <dbReference type="ChEBI" id="CHEBI:142554"/>
        <dbReference type="EC" id="2.4.2.31"/>
    </reaction>
</comment>
<evidence type="ECO:0000256" key="5">
    <source>
        <dbReference type="ARBA" id="ARBA00022729"/>
    </source>
</evidence>
<evidence type="ECO:0000256" key="1">
    <source>
        <dbReference type="ARBA" id="ARBA00009558"/>
    </source>
</evidence>
<dbReference type="Gene3D" id="3.90.176.10">
    <property type="entry name" value="Toxin ADP-ribosyltransferase, Chain A, domain 1"/>
    <property type="match status" value="1"/>
</dbReference>
<evidence type="ECO:0000313" key="12">
    <source>
        <dbReference type="Proteomes" id="UP000694568"/>
    </source>
</evidence>
<evidence type="ECO:0000256" key="3">
    <source>
        <dbReference type="ARBA" id="ARBA00022679"/>
    </source>
</evidence>
<dbReference type="PROSITE" id="PS51996">
    <property type="entry name" value="TR_MART"/>
    <property type="match status" value="1"/>
</dbReference>
<dbReference type="GeneTree" id="ENSGT01030000234601"/>
<dbReference type="GO" id="GO:0003950">
    <property type="term" value="F:NAD+ poly-ADP-ribosyltransferase activity"/>
    <property type="evidence" value="ECO:0007669"/>
    <property type="project" value="TreeGrafter"/>
</dbReference>
<dbReference type="SUPFAM" id="SSF56399">
    <property type="entry name" value="ADP-ribosylation"/>
    <property type="match status" value="1"/>
</dbReference>
<dbReference type="Proteomes" id="UP000694568">
    <property type="component" value="Unplaced"/>
</dbReference>
<comment type="similarity">
    <text evidence="1 10">Belongs to the Arg-specific ADP-ribosyltransferase family.</text>
</comment>
<evidence type="ECO:0000256" key="2">
    <source>
        <dbReference type="ARBA" id="ARBA00022676"/>
    </source>
</evidence>
<keyword evidence="8" id="KW-1015">Disulfide bond</keyword>
<name>A0A8C9Y650_SANLU</name>
<keyword evidence="12" id="KW-1185">Reference proteome</keyword>
<evidence type="ECO:0000313" key="11">
    <source>
        <dbReference type="Ensembl" id="ENSSLUP00000020023.1"/>
    </source>
</evidence>
<evidence type="ECO:0000256" key="10">
    <source>
        <dbReference type="RuleBase" id="RU361228"/>
    </source>
</evidence>
<dbReference type="PANTHER" id="PTHR10339">
    <property type="entry name" value="ADP-RIBOSYLTRANSFERASE"/>
    <property type="match status" value="1"/>
</dbReference>
<protein>
    <recommendedName>
        <fullName evidence="10">NAD(P)(+)--arginine ADP-ribosyltransferase</fullName>
        <ecNumber evidence="10">2.4.2.31</ecNumber>
    </recommendedName>
    <alternativeName>
        <fullName evidence="10">Mono(ADP-ribosyl)transferase</fullName>
    </alternativeName>
</protein>
<proteinExistence type="inferred from homology"/>
<organism evidence="11 12">
    <name type="scientific">Sander lucioperca</name>
    <name type="common">Pike-perch</name>
    <name type="synonym">Perca lucioperca</name>
    <dbReference type="NCBI Taxonomy" id="283035"/>
    <lineage>
        <taxon>Eukaryota</taxon>
        <taxon>Metazoa</taxon>
        <taxon>Chordata</taxon>
        <taxon>Craniata</taxon>
        <taxon>Vertebrata</taxon>
        <taxon>Euteleostomi</taxon>
        <taxon>Actinopterygii</taxon>
        <taxon>Neopterygii</taxon>
        <taxon>Teleostei</taxon>
        <taxon>Neoteleostei</taxon>
        <taxon>Acanthomorphata</taxon>
        <taxon>Eupercaria</taxon>
        <taxon>Perciformes</taxon>
        <taxon>Percoidei</taxon>
        <taxon>Percidae</taxon>
        <taxon>Luciopercinae</taxon>
        <taxon>Sander</taxon>
    </lineage>
</organism>
<evidence type="ECO:0000256" key="8">
    <source>
        <dbReference type="ARBA" id="ARBA00023157"/>
    </source>
</evidence>
<dbReference type="InterPro" id="IPR000768">
    <property type="entry name" value="ART"/>
</dbReference>
<evidence type="ECO:0000256" key="6">
    <source>
        <dbReference type="ARBA" id="ARBA00022857"/>
    </source>
</evidence>
<dbReference type="InterPro" id="IPR050999">
    <property type="entry name" value="ADP-ribosyltransferase_ARG"/>
</dbReference>
<evidence type="ECO:0000256" key="4">
    <source>
        <dbReference type="ARBA" id="ARBA00022695"/>
    </source>
</evidence>
<keyword evidence="4" id="KW-0548">Nucleotidyltransferase</keyword>
<keyword evidence="5 10" id="KW-0732">Signal</keyword>
<dbReference type="Ensembl" id="ENSSLUT00000020662.1">
    <property type="protein sequence ID" value="ENSSLUP00000020023.1"/>
    <property type="gene ID" value="ENSSLUG00000009266.1"/>
</dbReference>
<sequence>VMKGNMLVFASLCLLLCWMLPVDSMTVNANDGIPLSMVEGSVDDMYLGCNEAMMEKVKNDYFEEKQRMGPFKNAWNNAKNCTETKYKQNKNKALTENHIQAICVYTSNDVYMEFNNAVRTKGSDYSSSFEFHSLHYLLTSAIQILNSNNYCRRTYRRTMARFTGQVNQLMRFGSFTSSSYSTNLKNFGNKSCFEIKTCSGALLESYSVFPDEKEVLIPPYEMFNITAIKGRGKPQGLNDCEVVFVLESVGVKSNLNCKVVHT</sequence>
<evidence type="ECO:0000256" key="9">
    <source>
        <dbReference type="ARBA" id="ARBA00047597"/>
    </source>
</evidence>
<reference evidence="11" key="1">
    <citation type="submission" date="2025-08" db="UniProtKB">
        <authorList>
            <consortium name="Ensembl"/>
        </authorList>
    </citation>
    <scope>IDENTIFICATION</scope>
</reference>
<dbReference type="GO" id="GO:0016779">
    <property type="term" value="F:nucleotidyltransferase activity"/>
    <property type="evidence" value="ECO:0007669"/>
    <property type="project" value="UniProtKB-KW"/>
</dbReference>
<feature type="chain" id="PRO_5034432105" description="NAD(P)(+)--arginine ADP-ribosyltransferase" evidence="10">
    <location>
        <begin position="25"/>
        <end position="262"/>
    </location>
</feature>
<keyword evidence="3 10" id="KW-0808">Transferase</keyword>
<evidence type="ECO:0000256" key="7">
    <source>
        <dbReference type="ARBA" id="ARBA00023027"/>
    </source>
</evidence>
<gene>
    <name evidence="11" type="primary">LOC116042975</name>
</gene>
<keyword evidence="7 10" id="KW-0520">NAD</keyword>
<keyword evidence="6 10" id="KW-0521">NADP</keyword>
<dbReference type="FunFam" id="3.90.176.10:FF:000001">
    <property type="entry name" value="NAD(P)(+)--arginine ADP-ribosyltransferase"/>
    <property type="match status" value="1"/>
</dbReference>
<keyword evidence="2 10" id="KW-0328">Glycosyltransferase</keyword>
<dbReference type="GO" id="GO:0106274">
    <property type="term" value="F:NAD+-protein-arginine ADP-ribosyltransferase activity"/>
    <property type="evidence" value="ECO:0007669"/>
    <property type="project" value="UniProtKB-EC"/>
</dbReference>
<reference evidence="11" key="2">
    <citation type="submission" date="2025-09" db="UniProtKB">
        <authorList>
            <consortium name="Ensembl"/>
        </authorList>
    </citation>
    <scope>IDENTIFICATION</scope>
</reference>